<organism evidence="2 3">
    <name type="scientific">Virgisporangium ochraceum</name>
    <dbReference type="NCBI Taxonomy" id="65505"/>
    <lineage>
        <taxon>Bacteria</taxon>
        <taxon>Bacillati</taxon>
        <taxon>Actinomycetota</taxon>
        <taxon>Actinomycetes</taxon>
        <taxon>Micromonosporales</taxon>
        <taxon>Micromonosporaceae</taxon>
        <taxon>Virgisporangium</taxon>
    </lineage>
</organism>
<protein>
    <recommendedName>
        <fullName evidence="4">DUF4352 domain-containing protein</fullName>
    </recommendedName>
</protein>
<evidence type="ECO:0008006" key="4">
    <source>
        <dbReference type="Google" id="ProtNLM"/>
    </source>
</evidence>
<name>A0A8J4A3A8_9ACTN</name>
<dbReference type="Proteomes" id="UP000635606">
    <property type="component" value="Unassembled WGS sequence"/>
</dbReference>
<evidence type="ECO:0000256" key="1">
    <source>
        <dbReference type="SAM" id="MobiDB-lite"/>
    </source>
</evidence>
<dbReference type="EMBL" id="BOPH01000094">
    <property type="protein sequence ID" value="GIJ72006.1"/>
    <property type="molecule type" value="Genomic_DNA"/>
</dbReference>
<evidence type="ECO:0000313" key="3">
    <source>
        <dbReference type="Proteomes" id="UP000635606"/>
    </source>
</evidence>
<comment type="caution">
    <text evidence="2">The sequence shown here is derived from an EMBL/GenBank/DDBJ whole genome shotgun (WGS) entry which is preliminary data.</text>
</comment>
<gene>
    <name evidence="2" type="ORF">Voc01_069230</name>
</gene>
<feature type="region of interest" description="Disordered" evidence="1">
    <location>
        <begin position="38"/>
        <end position="77"/>
    </location>
</feature>
<keyword evidence="3" id="KW-1185">Reference proteome</keyword>
<reference evidence="2" key="1">
    <citation type="submission" date="2021-01" db="EMBL/GenBank/DDBJ databases">
        <title>Whole genome shotgun sequence of Virgisporangium ochraceum NBRC 16418.</title>
        <authorList>
            <person name="Komaki H."/>
            <person name="Tamura T."/>
        </authorList>
    </citation>
    <scope>NUCLEOTIDE SEQUENCE</scope>
    <source>
        <strain evidence="2">NBRC 16418</strain>
    </source>
</reference>
<sequence length="201" mass="20815">MWIGLGVGGAVLLILAIVCAGPLGLGAYFLSGGSSGGGSSGATADRTPGGDGARNTTGAGDAPPALPPQTTPAAGGKVGTPVRITNLEFTITAKPNCGSKTLEGYTSRRGQLCLVQMTVVNKGSSAMDWSLAYAQLYVDDRDYITSSISCEKATSLEAFHQFKAGESWTTTGCYDMETSLSPVRMRFTEQNKGDEVFVDLA</sequence>
<dbReference type="AlphaFoldDB" id="A0A8J4A3A8"/>
<evidence type="ECO:0000313" key="2">
    <source>
        <dbReference type="EMBL" id="GIJ72006.1"/>
    </source>
</evidence>
<proteinExistence type="predicted"/>
<accession>A0A8J4A3A8</accession>